<feature type="transmembrane region" description="Helical" evidence="1">
    <location>
        <begin position="139"/>
        <end position="164"/>
    </location>
</feature>
<dbReference type="GO" id="GO:0052621">
    <property type="term" value="F:diguanylate cyclase activity"/>
    <property type="evidence" value="ECO:0007669"/>
    <property type="project" value="TreeGrafter"/>
</dbReference>
<dbReference type="Pfam" id="PF00990">
    <property type="entry name" value="GGDEF"/>
    <property type="match status" value="1"/>
</dbReference>
<dbReference type="RefSeq" id="WP_176752914.1">
    <property type="nucleotide sequence ID" value="NZ_BJVZ01000003.1"/>
</dbReference>
<dbReference type="SUPFAM" id="SSF55073">
    <property type="entry name" value="Nucleotide cyclase"/>
    <property type="match status" value="1"/>
</dbReference>
<keyword evidence="1" id="KW-0472">Membrane</keyword>
<dbReference type="Proteomes" id="UP000199334">
    <property type="component" value="Unassembled WGS sequence"/>
</dbReference>
<feature type="transmembrane region" description="Helical" evidence="1">
    <location>
        <begin position="31"/>
        <end position="49"/>
    </location>
</feature>
<evidence type="ECO:0000313" key="4">
    <source>
        <dbReference type="Proteomes" id="UP000199334"/>
    </source>
</evidence>
<dbReference type="Gene3D" id="3.30.70.270">
    <property type="match status" value="1"/>
</dbReference>
<dbReference type="GO" id="GO:1902201">
    <property type="term" value="P:negative regulation of bacterial-type flagellum-dependent cell motility"/>
    <property type="evidence" value="ECO:0007669"/>
    <property type="project" value="TreeGrafter"/>
</dbReference>
<keyword evidence="4" id="KW-1185">Reference proteome</keyword>
<evidence type="ECO:0000313" key="3">
    <source>
        <dbReference type="EMBL" id="SDM83720.1"/>
    </source>
</evidence>
<organism evidence="3 4">
    <name type="scientific">Tenuibacillus multivorans</name>
    <dbReference type="NCBI Taxonomy" id="237069"/>
    <lineage>
        <taxon>Bacteria</taxon>
        <taxon>Bacillati</taxon>
        <taxon>Bacillota</taxon>
        <taxon>Bacilli</taxon>
        <taxon>Bacillales</taxon>
        <taxon>Bacillaceae</taxon>
        <taxon>Tenuibacillus</taxon>
    </lineage>
</organism>
<accession>A0A1G9WGW1</accession>
<dbReference type="NCBIfam" id="TIGR00254">
    <property type="entry name" value="GGDEF"/>
    <property type="match status" value="1"/>
</dbReference>
<dbReference type="InterPro" id="IPR043128">
    <property type="entry name" value="Rev_trsase/Diguanyl_cyclase"/>
</dbReference>
<dbReference type="EMBL" id="FNIG01000001">
    <property type="protein sequence ID" value="SDM83720.1"/>
    <property type="molecule type" value="Genomic_DNA"/>
</dbReference>
<feature type="transmembrane region" description="Helical" evidence="1">
    <location>
        <begin position="110"/>
        <end position="127"/>
    </location>
</feature>
<evidence type="ECO:0000259" key="2">
    <source>
        <dbReference type="PROSITE" id="PS50887"/>
    </source>
</evidence>
<dbReference type="PANTHER" id="PTHR45138:SF9">
    <property type="entry name" value="DIGUANYLATE CYCLASE DGCM-RELATED"/>
    <property type="match status" value="1"/>
</dbReference>
<keyword evidence="1" id="KW-0812">Transmembrane</keyword>
<feature type="transmembrane region" description="Helical" evidence="1">
    <location>
        <begin position="6"/>
        <end position="24"/>
    </location>
</feature>
<dbReference type="InterPro" id="IPR050469">
    <property type="entry name" value="Diguanylate_Cyclase"/>
</dbReference>
<dbReference type="InterPro" id="IPR000160">
    <property type="entry name" value="GGDEF_dom"/>
</dbReference>
<dbReference type="AlphaFoldDB" id="A0A1G9WGW1"/>
<dbReference type="InterPro" id="IPR029787">
    <property type="entry name" value="Nucleotide_cyclase"/>
</dbReference>
<proteinExistence type="predicted"/>
<gene>
    <name evidence="3" type="ORF">SAMN05216498_0746</name>
</gene>
<feature type="domain" description="GGDEF" evidence="2">
    <location>
        <begin position="272"/>
        <end position="410"/>
    </location>
</feature>
<dbReference type="STRING" id="237069.SAMN05216498_0746"/>
<dbReference type="SMART" id="SM00267">
    <property type="entry name" value="GGDEF"/>
    <property type="match status" value="1"/>
</dbReference>
<feature type="transmembrane region" description="Helical" evidence="1">
    <location>
        <begin position="69"/>
        <end position="89"/>
    </location>
</feature>
<dbReference type="PANTHER" id="PTHR45138">
    <property type="entry name" value="REGULATORY COMPONENTS OF SENSORY TRANSDUCTION SYSTEM"/>
    <property type="match status" value="1"/>
</dbReference>
<evidence type="ECO:0000256" key="1">
    <source>
        <dbReference type="SAM" id="Phobius"/>
    </source>
</evidence>
<keyword evidence="1" id="KW-1133">Transmembrane helix</keyword>
<dbReference type="CDD" id="cd01949">
    <property type="entry name" value="GGDEF"/>
    <property type="match status" value="1"/>
</dbReference>
<dbReference type="GO" id="GO:0005886">
    <property type="term" value="C:plasma membrane"/>
    <property type="evidence" value="ECO:0007669"/>
    <property type="project" value="TreeGrafter"/>
</dbReference>
<reference evidence="3 4" key="1">
    <citation type="submission" date="2016-10" db="EMBL/GenBank/DDBJ databases">
        <authorList>
            <person name="de Groot N.N."/>
        </authorList>
    </citation>
    <scope>NUCLEOTIDE SEQUENCE [LARGE SCALE GENOMIC DNA]</scope>
    <source>
        <strain evidence="3 4">CGMCC 1.3442</strain>
    </source>
</reference>
<name>A0A1G9WGW1_9BACI</name>
<dbReference type="PROSITE" id="PS50887">
    <property type="entry name" value="GGDEF"/>
    <property type="match status" value="1"/>
</dbReference>
<sequence>MRKDQWFIGILFIASVLLALFFGFRNLENDTLIFTILLYWFFSTVYFNLRYVVKMNKGATIDYGINYSLSIGIFAGPLGVLIYELLYHFSVYTSRKITKTADHDELSHTFYNVGTFTLTTTLAYWLFNTFAGHFSVLPLGFWILFILIMFITVMISDAFLLTVLHLLGEITNRVEAVEFFKMRSLTDTMKTALTNAFLLYLLFENHMELVFIFFIINYTINRSIAFKAKATQDRIERDQFEKMAYTDFLTSAYNRAFMNKRIEELAAQQSGENLGIILADLDNFKQINDAYNHHVGDQIIQHFVDLMRKHLGKSGEIFRSGGEEFTLFIYDKGFDETCELIEGLRTAIKEKPVLVDYSGEPVNVHYTSSFGLYYFQITDKNSIEKAHIHADDLLYDSKELGKNRLTVHHESS</sequence>
<dbReference type="GO" id="GO:0043709">
    <property type="term" value="P:cell adhesion involved in single-species biofilm formation"/>
    <property type="evidence" value="ECO:0007669"/>
    <property type="project" value="TreeGrafter"/>
</dbReference>
<protein>
    <submittedName>
        <fullName evidence="3">Diguanylate cyclase (GGDEF) domain-containing protein</fullName>
    </submittedName>
</protein>